<feature type="compositionally biased region" description="Polar residues" evidence="1">
    <location>
        <begin position="1"/>
        <end position="16"/>
    </location>
</feature>
<reference evidence="2 3" key="1">
    <citation type="submission" date="2024-09" db="EMBL/GenBank/DDBJ databases">
        <authorList>
            <person name="Sun Q."/>
            <person name="Mori K."/>
        </authorList>
    </citation>
    <scope>NUCLEOTIDE SEQUENCE [LARGE SCALE GENOMIC DNA]</scope>
    <source>
        <strain evidence="2 3">CCM 7706</strain>
    </source>
</reference>
<name>A0ABV6CTX3_9SPHN</name>
<protein>
    <submittedName>
        <fullName evidence="2">Uncharacterized protein</fullName>
    </submittedName>
</protein>
<evidence type="ECO:0000313" key="2">
    <source>
        <dbReference type="EMBL" id="MFC0203345.1"/>
    </source>
</evidence>
<comment type="caution">
    <text evidence="2">The sequence shown here is derived from an EMBL/GenBank/DDBJ whole genome shotgun (WGS) entry which is preliminary data.</text>
</comment>
<accession>A0ABV6CTX3</accession>
<feature type="compositionally biased region" description="Basic and acidic residues" evidence="1">
    <location>
        <begin position="17"/>
        <end position="28"/>
    </location>
</feature>
<keyword evidence="3" id="KW-1185">Reference proteome</keyword>
<feature type="region of interest" description="Disordered" evidence="1">
    <location>
        <begin position="1"/>
        <end position="28"/>
    </location>
</feature>
<dbReference type="EMBL" id="JBHLWK010000006">
    <property type="protein sequence ID" value="MFC0203345.1"/>
    <property type="molecule type" value="Genomic_DNA"/>
</dbReference>
<gene>
    <name evidence="2" type="ORF">ACFFJC_03565</name>
</gene>
<sequence length="43" mass="5194">MTERSPSYNAEAVQQQIERDRRRQKISKKEERLIHALLKGRDK</sequence>
<proteinExistence type="predicted"/>
<dbReference type="Proteomes" id="UP001589798">
    <property type="component" value="Unassembled WGS sequence"/>
</dbReference>
<evidence type="ECO:0000313" key="3">
    <source>
        <dbReference type="Proteomes" id="UP001589798"/>
    </source>
</evidence>
<organism evidence="2 3">
    <name type="scientific">Novosphingobium soli</name>
    <dbReference type="NCBI Taxonomy" id="574956"/>
    <lineage>
        <taxon>Bacteria</taxon>
        <taxon>Pseudomonadati</taxon>
        <taxon>Pseudomonadota</taxon>
        <taxon>Alphaproteobacteria</taxon>
        <taxon>Sphingomonadales</taxon>
        <taxon>Sphingomonadaceae</taxon>
        <taxon>Novosphingobium</taxon>
    </lineage>
</organism>
<evidence type="ECO:0000256" key="1">
    <source>
        <dbReference type="SAM" id="MobiDB-lite"/>
    </source>
</evidence>
<dbReference type="RefSeq" id="WP_379486106.1">
    <property type="nucleotide sequence ID" value="NZ_JBHLWK010000006.1"/>
</dbReference>